<keyword evidence="9" id="KW-1185">Reference proteome</keyword>
<feature type="transmembrane region" description="Helical" evidence="6">
    <location>
        <begin position="74"/>
        <end position="92"/>
    </location>
</feature>
<evidence type="ECO:0000259" key="7">
    <source>
        <dbReference type="Pfam" id="PF09335"/>
    </source>
</evidence>
<evidence type="ECO:0000256" key="5">
    <source>
        <dbReference type="ARBA" id="ARBA00023136"/>
    </source>
</evidence>
<proteinExistence type="inferred from homology"/>
<organism evidence="8 9">
    <name type="scientific">Psychrilyobacter piezotolerans</name>
    <dbReference type="NCBI Taxonomy" id="2293438"/>
    <lineage>
        <taxon>Bacteria</taxon>
        <taxon>Fusobacteriati</taxon>
        <taxon>Fusobacteriota</taxon>
        <taxon>Fusobacteriia</taxon>
        <taxon>Fusobacteriales</taxon>
        <taxon>Fusobacteriaceae</taxon>
        <taxon>Psychrilyobacter</taxon>
    </lineage>
</organism>
<keyword evidence="3 6" id="KW-0812">Transmembrane</keyword>
<keyword evidence="4 6" id="KW-1133">Transmembrane helix</keyword>
<feature type="transmembrane region" description="Helical" evidence="6">
    <location>
        <begin position="44"/>
        <end position="68"/>
    </location>
</feature>
<accession>A0ABX9KFI6</accession>
<keyword evidence="5 6" id="KW-0472">Membrane</keyword>
<keyword evidence="2 6" id="KW-1003">Cell membrane</keyword>
<dbReference type="RefSeq" id="WP_114643152.1">
    <property type="nucleotide sequence ID" value="NZ_QUAJ01000024.1"/>
</dbReference>
<feature type="domain" description="VTT" evidence="7">
    <location>
        <begin position="56"/>
        <end position="170"/>
    </location>
</feature>
<evidence type="ECO:0000313" key="9">
    <source>
        <dbReference type="Proteomes" id="UP000263486"/>
    </source>
</evidence>
<dbReference type="InterPro" id="IPR032816">
    <property type="entry name" value="VTT_dom"/>
</dbReference>
<dbReference type="PANTHER" id="PTHR12677">
    <property type="entry name" value="GOLGI APPARATUS MEMBRANE PROTEIN TVP38-RELATED"/>
    <property type="match status" value="1"/>
</dbReference>
<sequence>MKKIDYLLLGVFILILYFSHTYFDLNSIMDIVKKSGRLAPVIFILIYTFTLLLMLPVLPLTIMSALIFGGFMGAFYNTIACTLGLIISFGITRSKISTSILKKIEKVKFFNVIKKGVNRNFMKTILITRCVPVFSYGIQNYIYGLVEVKFTPYLIISTIFTYIMNLFYTTGFSKIFENKKIEHSLLFLILFLSLIKGISYLYTEKSNNFKKEENL</sequence>
<evidence type="ECO:0000256" key="3">
    <source>
        <dbReference type="ARBA" id="ARBA00022692"/>
    </source>
</evidence>
<evidence type="ECO:0000256" key="2">
    <source>
        <dbReference type="ARBA" id="ARBA00022475"/>
    </source>
</evidence>
<dbReference type="Pfam" id="PF09335">
    <property type="entry name" value="VTT_dom"/>
    <property type="match status" value="1"/>
</dbReference>
<comment type="caution">
    <text evidence="8">The sequence shown here is derived from an EMBL/GenBank/DDBJ whole genome shotgun (WGS) entry which is preliminary data.</text>
</comment>
<dbReference type="InterPro" id="IPR015414">
    <property type="entry name" value="TMEM64"/>
</dbReference>
<dbReference type="PANTHER" id="PTHR12677:SF59">
    <property type="entry name" value="GOLGI APPARATUS MEMBRANE PROTEIN TVP38-RELATED"/>
    <property type="match status" value="1"/>
</dbReference>
<feature type="transmembrane region" description="Helical" evidence="6">
    <location>
        <begin position="6"/>
        <end position="23"/>
    </location>
</feature>
<evidence type="ECO:0000256" key="6">
    <source>
        <dbReference type="RuleBase" id="RU366058"/>
    </source>
</evidence>
<feature type="transmembrane region" description="Helical" evidence="6">
    <location>
        <begin position="150"/>
        <end position="172"/>
    </location>
</feature>
<comment type="similarity">
    <text evidence="6">Belongs to the TVP38/TMEM64 family.</text>
</comment>
<comment type="subcellular location">
    <subcellularLocation>
        <location evidence="1 6">Cell membrane</location>
        <topology evidence="1 6">Multi-pass membrane protein</topology>
    </subcellularLocation>
</comment>
<dbReference type="EMBL" id="QUAJ01000024">
    <property type="protein sequence ID" value="REI40103.1"/>
    <property type="molecule type" value="Genomic_DNA"/>
</dbReference>
<gene>
    <name evidence="8" type="ORF">DYH56_12200</name>
</gene>
<feature type="transmembrane region" description="Helical" evidence="6">
    <location>
        <begin position="184"/>
        <end position="202"/>
    </location>
</feature>
<dbReference type="Proteomes" id="UP000263486">
    <property type="component" value="Unassembled WGS sequence"/>
</dbReference>
<evidence type="ECO:0000256" key="1">
    <source>
        <dbReference type="ARBA" id="ARBA00004651"/>
    </source>
</evidence>
<reference evidence="8 9" key="1">
    <citation type="submission" date="2018-08" db="EMBL/GenBank/DDBJ databases">
        <title>Draft genome sequence of Psychrilyobacter sp. strain SD5 isolated from Black Sea water.</title>
        <authorList>
            <person name="Yadav S."/>
            <person name="Villanueva L."/>
            <person name="Damste J.S.S."/>
        </authorList>
    </citation>
    <scope>NUCLEOTIDE SEQUENCE [LARGE SCALE GENOMIC DNA]</scope>
    <source>
        <strain evidence="8 9">SD5</strain>
    </source>
</reference>
<evidence type="ECO:0000256" key="4">
    <source>
        <dbReference type="ARBA" id="ARBA00022989"/>
    </source>
</evidence>
<name>A0ABX9KFI6_9FUSO</name>
<protein>
    <recommendedName>
        <fullName evidence="6">TVP38/TMEM64 family membrane protein</fullName>
    </recommendedName>
</protein>
<evidence type="ECO:0000313" key="8">
    <source>
        <dbReference type="EMBL" id="REI40103.1"/>
    </source>
</evidence>